<evidence type="ECO:0000313" key="3">
    <source>
        <dbReference type="EMBL" id="PQO43465.1"/>
    </source>
</evidence>
<sequence>MPDSSLLLMLDEVRTMSLRVLEEVTDDESRWTPPGLANSIRWHAGHIYVVVERLTLEPLDREPIVPTGWINLFGWESRPAETPAEQYPPLAEIVGQLQSQHARLRAMLAELSEAELSQPLAERPDRTARHLILHGFQDEAAHKGEIWLLRKLFARRGAGA</sequence>
<accession>A0A2S8GG75</accession>
<organism evidence="3 4">
    <name type="scientific">Blastopirellula marina</name>
    <dbReference type="NCBI Taxonomy" id="124"/>
    <lineage>
        <taxon>Bacteria</taxon>
        <taxon>Pseudomonadati</taxon>
        <taxon>Planctomycetota</taxon>
        <taxon>Planctomycetia</taxon>
        <taxon>Pirellulales</taxon>
        <taxon>Pirellulaceae</taxon>
        <taxon>Blastopirellula</taxon>
    </lineage>
</organism>
<dbReference type="OrthoDB" id="4295522at2"/>
<dbReference type="AlphaFoldDB" id="A0A2S8GG75"/>
<comment type="caution">
    <text evidence="3">The sequence shown here is derived from an EMBL/GenBank/DDBJ whole genome shotgun (WGS) entry which is preliminary data.</text>
</comment>
<dbReference type="InterPro" id="IPR024775">
    <property type="entry name" value="DinB-like"/>
</dbReference>
<dbReference type="Pfam" id="PF12867">
    <property type="entry name" value="DinB_2"/>
    <property type="match status" value="1"/>
</dbReference>
<dbReference type="EMBL" id="PUIB01000016">
    <property type="protein sequence ID" value="PQO35109.1"/>
    <property type="molecule type" value="Genomic_DNA"/>
</dbReference>
<dbReference type="Proteomes" id="UP000237819">
    <property type="component" value="Unassembled WGS sequence"/>
</dbReference>
<proteinExistence type="predicted"/>
<dbReference type="EMBL" id="PUHZ01000023">
    <property type="protein sequence ID" value="PQO43465.1"/>
    <property type="molecule type" value="Genomic_DNA"/>
</dbReference>
<dbReference type="InterPro" id="IPR034660">
    <property type="entry name" value="DinB/YfiT-like"/>
</dbReference>
<reference evidence="4 5" key="1">
    <citation type="submission" date="2018-02" db="EMBL/GenBank/DDBJ databases">
        <title>Comparative genomes isolates from brazilian mangrove.</title>
        <authorList>
            <person name="Araujo J.E."/>
            <person name="Taketani R.G."/>
            <person name="Silva M.C.P."/>
            <person name="Loureco M.V."/>
            <person name="Andreote F.D."/>
        </authorList>
    </citation>
    <scope>NUCLEOTIDE SEQUENCE [LARGE SCALE GENOMIC DNA]</scope>
    <source>
        <strain evidence="2 5">NAP PRIS-MGV</strain>
        <strain evidence="3 4">Nap-Phe MGV</strain>
    </source>
</reference>
<protein>
    <recommendedName>
        <fullName evidence="1">DinB-like domain-containing protein</fullName>
    </recommendedName>
</protein>
<name>A0A2S8GG75_9BACT</name>
<feature type="domain" description="DinB-like" evidence="1">
    <location>
        <begin position="10"/>
        <end position="146"/>
    </location>
</feature>
<dbReference type="SUPFAM" id="SSF109854">
    <property type="entry name" value="DinB/YfiT-like putative metalloenzymes"/>
    <property type="match status" value="1"/>
</dbReference>
<evidence type="ECO:0000259" key="1">
    <source>
        <dbReference type="Pfam" id="PF12867"/>
    </source>
</evidence>
<gene>
    <name evidence="3" type="ORF">C5Y93_22680</name>
    <name evidence="2" type="ORF">C5Y98_14245</name>
</gene>
<dbReference type="RefSeq" id="WP_105337751.1">
    <property type="nucleotide sequence ID" value="NZ_PUHZ01000023.1"/>
</dbReference>
<dbReference type="Gene3D" id="1.20.120.450">
    <property type="entry name" value="dinb family like domain"/>
    <property type="match status" value="1"/>
</dbReference>
<evidence type="ECO:0000313" key="2">
    <source>
        <dbReference type="EMBL" id="PQO35109.1"/>
    </source>
</evidence>
<dbReference type="Proteomes" id="UP000239388">
    <property type="component" value="Unassembled WGS sequence"/>
</dbReference>
<evidence type="ECO:0000313" key="5">
    <source>
        <dbReference type="Proteomes" id="UP000239388"/>
    </source>
</evidence>
<evidence type="ECO:0000313" key="4">
    <source>
        <dbReference type="Proteomes" id="UP000237819"/>
    </source>
</evidence>